<dbReference type="InterPro" id="IPR051357">
    <property type="entry name" value="H3K9_HMTase_SUVAR3-9"/>
</dbReference>
<dbReference type="InterPro" id="IPR001214">
    <property type="entry name" value="SET_dom"/>
</dbReference>
<reference evidence="10" key="1">
    <citation type="submission" date="2021-03" db="EMBL/GenBank/DDBJ databases">
        <authorList>
            <consortium name="Genoscope - CEA"/>
            <person name="William W."/>
        </authorList>
    </citation>
    <scope>NUCLEOTIDE SEQUENCE</scope>
    <source>
        <strain evidence="10">Doubled-haploid Pahang</strain>
    </source>
</reference>
<dbReference type="Pfam" id="PF05033">
    <property type="entry name" value="Pre-SET"/>
    <property type="match status" value="1"/>
</dbReference>
<dbReference type="Gene3D" id="2.170.270.10">
    <property type="entry name" value="SET domain"/>
    <property type="match status" value="1"/>
</dbReference>
<proteinExistence type="predicted"/>
<dbReference type="PANTHER" id="PTHR45660">
    <property type="entry name" value="HISTONE-LYSINE N-METHYLTRANSFERASE SETMAR"/>
    <property type="match status" value="1"/>
</dbReference>
<evidence type="ECO:0000313" key="10">
    <source>
        <dbReference type="EMBL" id="CAG1844379.1"/>
    </source>
</evidence>
<dbReference type="GO" id="GO:0008270">
    <property type="term" value="F:zinc ion binding"/>
    <property type="evidence" value="ECO:0007669"/>
    <property type="project" value="InterPro"/>
</dbReference>
<dbReference type="KEGG" id="mus:103982428"/>
<reference evidence="11" key="2">
    <citation type="submission" date="2021-05" db="UniProtKB">
        <authorList>
            <consortium name="EnsemblPlants"/>
        </authorList>
    </citation>
    <scope>IDENTIFICATION</scope>
    <source>
        <strain evidence="11">subsp. malaccensis</strain>
    </source>
</reference>
<keyword evidence="3" id="KW-0156">Chromatin regulator</keyword>
<dbReference type="SMART" id="SM00317">
    <property type="entry name" value="SET"/>
    <property type="match status" value="1"/>
</dbReference>
<dbReference type="Proteomes" id="UP000012960">
    <property type="component" value="Unplaced"/>
</dbReference>
<dbReference type="AlphaFoldDB" id="A0A804IXL4"/>
<dbReference type="InterPro" id="IPR015947">
    <property type="entry name" value="PUA-like_sf"/>
</dbReference>
<evidence type="ECO:0000256" key="6">
    <source>
        <dbReference type="SAM" id="MobiDB-lite"/>
    </source>
</evidence>
<keyword evidence="2" id="KW-0158">Chromosome</keyword>
<dbReference type="GO" id="GO:0005634">
    <property type="term" value="C:nucleus"/>
    <property type="evidence" value="ECO:0007669"/>
    <property type="project" value="UniProtKB-SubCell"/>
</dbReference>
<evidence type="ECO:0000256" key="2">
    <source>
        <dbReference type="ARBA" id="ARBA00022454"/>
    </source>
</evidence>
<evidence type="ECO:0000259" key="9">
    <source>
        <dbReference type="PROSITE" id="PS51015"/>
    </source>
</evidence>
<evidence type="ECO:0000256" key="4">
    <source>
        <dbReference type="ARBA" id="ARBA00023242"/>
    </source>
</evidence>
<dbReference type="EnsemblPlants" id="Ma04_t35770.1">
    <property type="protein sequence ID" value="Ma04_p35770.1"/>
    <property type="gene ID" value="Ma04_g35770"/>
</dbReference>
<feature type="domain" description="Pre-SET" evidence="8">
    <location>
        <begin position="422"/>
        <end position="480"/>
    </location>
</feature>
<name>A0A804IXL4_MUSAM</name>
<dbReference type="Pfam" id="PF00856">
    <property type="entry name" value="SET"/>
    <property type="match status" value="1"/>
</dbReference>
<dbReference type="PANTHER" id="PTHR45660:SF3">
    <property type="entry name" value="HISTONE-LYSINE N-METHYLTRANSFERASE FAMILY MEMBER SUVH9"/>
    <property type="match status" value="1"/>
</dbReference>
<dbReference type="PROSITE" id="PS51015">
    <property type="entry name" value="YDG"/>
    <property type="match status" value="1"/>
</dbReference>
<dbReference type="GO" id="GO:0042054">
    <property type="term" value="F:histone methyltransferase activity"/>
    <property type="evidence" value="ECO:0000318"/>
    <property type="project" value="GO_Central"/>
</dbReference>
<dbReference type="EMBL" id="HG996469">
    <property type="protein sequence ID" value="CAG1844379.1"/>
    <property type="molecule type" value="Genomic_DNA"/>
</dbReference>
<evidence type="ECO:0000256" key="5">
    <source>
        <dbReference type="PROSITE-ProRule" id="PRU00358"/>
    </source>
</evidence>
<keyword evidence="12" id="KW-1185">Reference proteome</keyword>
<evidence type="ECO:0000256" key="3">
    <source>
        <dbReference type="ARBA" id="ARBA00022853"/>
    </source>
</evidence>
<dbReference type="InterPro" id="IPR046341">
    <property type="entry name" value="SET_dom_sf"/>
</dbReference>
<dbReference type="InterPro" id="IPR036987">
    <property type="entry name" value="SRA-YDG_sf"/>
</dbReference>
<feature type="domain" description="YDG" evidence="9">
    <location>
        <begin position="192"/>
        <end position="340"/>
    </location>
</feature>
<dbReference type="GO" id="GO:0005694">
    <property type="term" value="C:chromosome"/>
    <property type="evidence" value="ECO:0007669"/>
    <property type="project" value="UniProtKB-SubCell"/>
</dbReference>
<protein>
    <submittedName>
        <fullName evidence="10">(wild Malaysian banana) hypothetical protein</fullName>
    </submittedName>
</protein>
<evidence type="ECO:0000259" key="7">
    <source>
        <dbReference type="PROSITE" id="PS50280"/>
    </source>
</evidence>
<dbReference type="InParanoid" id="A0A804IXL4"/>
<dbReference type="SUPFAM" id="SSF88697">
    <property type="entry name" value="PUA domain-like"/>
    <property type="match status" value="1"/>
</dbReference>
<dbReference type="FunCoup" id="A0A804IXL4">
    <property type="interactions" value="429"/>
</dbReference>
<feature type="compositionally biased region" description="Pro residues" evidence="6">
    <location>
        <begin position="45"/>
        <end position="54"/>
    </location>
</feature>
<evidence type="ECO:0000313" key="12">
    <source>
        <dbReference type="Proteomes" id="UP000012960"/>
    </source>
</evidence>
<organism evidence="11 12">
    <name type="scientific">Musa acuminata subsp. malaccensis</name>
    <name type="common">Wild banana</name>
    <name type="synonym">Musa malaccensis</name>
    <dbReference type="NCBI Taxonomy" id="214687"/>
    <lineage>
        <taxon>Eukaryota</taxon>
        <taxon>Viridiplantae</taxon>
        <taxon>Streptophyta</taxon>
        <taxon>Embryophyta</taxon>
        <taxon>Tracheophyta</taxon>
        <taxon>Spermatophyta</taxon>
        <taxon>Magnoliopsida</taxon>
        <taxon>Liliopsida</taxon>
        <taxon>Zingiberales</taxon>
        <taxon>Musaceae</taxon>
        <taxon>Musa</taxon>
    </lineage>
</organism>
<evidence type="ECO:0000256" key="1">
    <source>
        <dbReference type="ARBA" id="ARBA00004286"/>
    </source>
</evidence>
<gene>
    <name evidence="10" type="ORF">GSMUA_141740.1</name>
</gene>
<dbReference type="OMA" id="CGPHCSC"/>
<keyword evidence="4 5" id="KW-0539">Nucleus</keyword>
<accession>A0A804IXL4</accession>
<feature type="region of interest" description="Disordered" evidence="6">
    <location>
        <begin position="26"/>
        <end position="54"/>
    </location>
</feature>
<dbReference type="GO" id="GO:0003690">
    <property type="term" value="F:double-stranded DNA binding"/>
    <property type="evidence" value="ECO:0000318"/>
    <property type="project" value="GO_Central"/>
</dbReference>
<dbReference type="PROSITE" id="PS51575">
    <property type="entry name" value="SAM_MT43_SUVAR39_2"/>
    <property type="match status" value="1"/>
</dbReference>
<dbReference type="PROSITE" id="PS50280">
    <property type="entry name" value="SET"/>
    <property type="match status" value="1"/>
</dbReference>
<dbReference type="InterPro" id="IPR025794">
    <property type="entry name" value="H3-K9-MeTrfase_plant"/>
</dbReference>
<sequence>MVPPPPPPLPSPTPFQDLNLFPIAKLEPKPEPVDGCPSQLEPLGPAEPLPPPDASPEEAALLLDYFRRSHLFAADDDRSRHCSIVPAPVAPACSSAIVAAKKRKARSAEMVRVSGIGPRDRLYFRGLVRRTRITYDSLRALLLLRDEDRGETFLREEAFVAAWGRRTRPDLRAAALMTDRDLWLNRDRRIIGSIPGISVGDVFFFRMELCVVGLHGQVQAGIDYVPASRSASGEPVATSIIVSGGYEDDDDKGVVLIYTGHGGRSQNMQRHCVNQKLEGGNLALERSMNYGIEIRVIRGIKFDGSPSGRVYVYDGLYKIVDCWMDVGKSGFTVYKYKFLRMEGQEEMGSEILKLADKLKANPLSVRPVGYLSLDISRGKENLPVSIFNDIDDDRDPLMFEYLTRPILPPEAFQGKVKADDWNGCDCTLNCSAGCYCAKKNGGDFAYNRDGILLRGKSLIYECGTLCRCPPTCPNRVSQKGVSHRLEVFRSMETGWGVRSLDLIRAGTFICEFSGIAITKAQAEVLSRNNECLVNPGQFPRRWTEWGDISDISPDYLLADSPSMPDLNFSIDVSRARNVACYLSHSSCPNVFVQFVLFDHNVSYPHVMIFAVENIPPLRELSVDYGIGDEIVERLTL</sequence>
<evidence type="ECO:0000259" key="8">
    <source>
        <dbReference type="PROSITE" id="PS50867"/>
    </source>
</evidence>
<dbReference type="PROSITE" id="PS50867">
    <property type="entry name" value="PRE_SET"/>
    <property type="match status" value="1"/>
</dbReference>
<dbReference type="InterPro" id="IPR003105">
    <property type="entry name" value="SRA_YDG"/>
</dbReference>
<dbReference type="InterPro" id="IPR007728">
    <property type="entry name" value="Pre-SET_dom"/>
</dbReference>
<dbReference type="SMART" id="SM00468">
    <property type="entry name" value="PreSET"/>
    <property type="match status" value="1"/>
</dbReference>
<feature type="domain" description="SET" evidence="7">
    <location>
        <begin position="483"/>
        <end position="625"/>
    </location>
</feature>
<evidence type="ECO:0000313" key="11">
    <source>
        <dbReference type="EnsemblPlants" id="Ma04_p35770.1"/>
    </source>
</evidence>
<dbReference type="SUPFAM" id="SSF82199">
    <property type="entry name" value="SET domain"/>
    <property type="match status" value="1"/>
</dbReference>
<dbReference type="Pfam" id="PF02182">
    <property type="entry name" value="SAD_SRA"/>
    <property type="match status" value="1"/>
</dbReference>
<dbReference type="SMART" id="SM00466">
    <property type="entry name" value="SRA"/>
    <property type="match status" value="1"/>
</dbReference>
<comment type="subcellular location">
    <subcellularLocation>
        <location evidence="1">Chromosome</location>
    </subcellularLocation>
    <subcellularLocation>
        <location evidence="5">Nucleus</location>
    </subcellularLocation>
</comment>
<dbReference type="Gramene" id="Ma04_t35770.1">
    <property type="protein sequence ID" value="Ma04_p35770.1"/>
    <property type="gene ID" value="Ma04_g35770"/>
</dbReference>
<dbReference type="OrthoDB" id="5792673at2759"/>
<dbReference type="Gene3D" id="2.30.280.10">
    <property type="entry name" value="SRA-YDG"/>
    <property type="match status" value="1"/>
</dbReference>